<dbReference type="InterPro" id="IPR050275">
    <property type="entry name" value="PGM_Phosphatase"/>
</dbReference>
<dbReference type="EMBL" id="SMJZ01000032">
    <property type="protein sequence ID" value="TDC08090.1"/>
    <property type="molecule type" value="Genomic_DNA"/>
</dbReference>
<protein>
    <submittedName>
        <fullName evidence="2">Histidine phosphatase family protein</fullName>
    </submittedName>
</protein>
<dbReference type="PANTHER" id="PTHR48100">
    <property type="entry name" value="BROAD-SPECIFICITY PHOSPHATASE YOR283W-RELATED"/>
    <property type="match status" value="1"/>
</dbReference>
<name>A0A4R4NK66_9ACTN</name>
<keyword evidence="3" id="KW-1185">Reference proteome</keyword>
<feature type="binding site" evidence="1">
    <location>
        <position position="58"/>
    </location>
    <ligand>
        <name>substrate</name>
    </ligand>
</feature>
<gene>
    <name evidence="2" type="ORF">E1267_11525</name>
</gene>
<dbReference type="AlphaFoldDB" id="A0A4R4NK66"/>
<dbReference type="Proteomes" id="UP000295157">
    <property type="component" value="Unassembled WGS sequence"/>
</dbReference>
<comment type="caution">
    <text evidence="2">The sequence shown here is derived from an EMBL/GenBank/DDBJ whole genome shotgun (WGS) entry which is preliminary data.</text>
</comment>
<dbReference type="Pfam" id="PF00300">
    <property type="entry name" value="His_Phos_1"/>
    <property type="match status" value="1"/>
</dbReference>
<evidence type="ECO:0000256" key="1">
    <source>
        <dbReference type="PIRSR" id="PIRSR613078-2"/>
    </source>
</evidence>
<dbReference type="Gene3D" id="3.40.50.1240">
    <property type="entry name" value="Phosphoglycerate mutase-like"/>
    <property type="match status" value="1"/>
</dbReference>
<dbReference type="InterPro" id="IPR029033">
    <property type="entry name" value="His_PPase_superfam"/>
</dbReference>
<feature type="binding site" evidence="1">
    <location>
        <begin position="21"/>
        <end position="22"/>
    </location>
    <ligand>
        <name>substrate</name>
    </ligand>
</feature>
<dbReference type="OrthoDB" id="4697614at2"/>
<evidence type="ECO:0000313" key="2">
    <source>
        <dbReference type="EMBL" id="TDC08090.1"/>
    </source>
</evidence>
<evidence type="ECO:0000313" key="3">
    <source>
        <dbReference type="Proteomes" id="UP000295157"/>
    </source>
</evidence>
<dbReference type="GO" id="GO:0070297">
    <property type="term" value="P:regulation of phosphorelay signal transduction system"/>
    <property type="evidence" value="ECO:0007669"/>
    <property type="project" value="TreeGrafter"/>
</dbReference>
<organism evidence="2 3">
    <name type="scientific">Nonomuraea longispora</name>
    <dbReference type="NCBI Taxonomy" id="1848320"/>
    <lineage>
        <taxon>Bacteria</taxon>
        <taxon>Bacillati</taxon>
        <taxon>Actinomycetota</taxon>
        <taxon>Actinomycetes</taxon>
        <taxon>Streptosporangiales</taxon>
        <taxon>Streptosporangiaceae</taxon>
        <taxon>Nonomuraea</taxon>
    </lineage>
</organism>
<reference evidence="2 3" key="1">
    <citation type="submission" date="2019-02" db="EMBL/GenBank/DDBJ databases">
        <title>Draft genome sequences of novel Actinobacteria.</title>
        <authorList>
            <person name="Sahin N."/>
            <person name="Ay H."/>
            <person name="Saygin H."/>
        </authorList>
    </citation>
    <scope>NUCLEOTIDE SEQUENCE [LARGE SCALE GENOMIC DNA]</scope>
    <source>
        <strain evidence="2 3">KC201</strain>
    </source>
</reference>
<dbReference type="PANTHER" id="PTHR48100:SF15">
    <property type="entry name" value="SEDOHEPTULOSE 1,7-BISPHOSPHATASE"/>
    <property type="match status" value="1"/>
</dbReference>
<accession>A0A4R4NK66</accession>
<dbReference type="SUPFAM" id="SSF53254">
    <property type="entry name" value="Phosphoglycerate mutase-like"/>
    <property type="match status" value="1"/>
</dbReference>
<dbReference type="CDD" id="cd07067">
    <property type="entry name" value="HP_PGM_like"/>
    <property type="match status" value="1"/>
</dbReference>
<dbReference type="SMART" id="SM00855">
    <property type="entry name" value="PGAM"/>
    <property type="match status" value="1"/>
</dbReference>
<sequence length="199" mass="21695">MDEMLLLRHGATEWSKAGKHTGRTDLPLTGDGEEQARALAPLAKGRAFGLVLVSPARRARRTADLAGLDGYDVDADLWEWDYGGYEGITTPEIRESRPGWYLWRDGVIPGDAEHPGESAAEVAARADRVIERARAAEGRVALVAHGHFLRVLAARWLGLGPAEGRLFKLDTGTYSRLGFEHAEPVLMAWNAPVDGFQAA</sequence>
<dbReference type="GO" id="GO:0101006">
    <property type="term" value="F:protein histidine phosphatase activity"/>
    <property type="evidence" value="ECO:0007669"/>
    <property type="project" value="TreeGrafter"/>
</dbReference>
<proteinExistence type="predicted"/>
<dbReference type="RefSeq" id="WP_132332419.1">
    <property type="nucleotide sequence ID" value="NZ_SMJZ01000032.1"/>
</dbReference>
<dbReference type="InterPro" id="IPR013078">
    <property type="entry name" value="His_Pase_superF_clade-1"/>
</dbReference>